<feature type="transmembrane region" description="Helical" evidence="6">
    <location>
        <begin position="250"/>
        <end position="272"/>
    </location>
</feature>
<evidence type="ECO:0000256" key="1">
    <source>
        <dbReference type="ARBA" id="ARBA00004141"/>
    </source>
</evidence>
<dbReference type="PANTHER" id="PTHR42948">
    <property type="entry name" value="TRANSPORTER"/>
    <property type="match status" value="1"/>
</dbReference>
<dbReference type="EMBL" id="QRUP01000001">
    <property type="protein sequence ID" value="RGR76767.1"/>
    <property type="molecule type" value="Genomic_DNA"/>
</dbReference>
<proteinExistence type="predicted"/>
<dbReference type="Proteomes" id="UP000284178">
    <property type="component" value="Unassembled WGS sequence"/>
</dbReference>
<dbReference type="RefSeq" id="WP_117892235.1">
    <property type="nucleotide sequence ID" value="NZ_CABJCV010000001.1"/>
</dbReference>
<evidence type="ECO:0000256" key="5">
    <source>
        <dbReference type="ARBA" id="ARBA00023136"/>
    </source>
</evidence>
<gene>
    <name evidence="7" type="ORF">DWY25_00300</name>
</gene>
<keyword evidence="4 6" id="KW-1133">Transmembrane helix</keyword>
<keyword evidence="2" id="KW-0813">Transport</keyword>
<feature type="transmembrane region" description="Helical" evidence="6">
    <location>
        <begin position="172"/>
        <end position="195"/>
    </location>
</feature>
<feature type="transmembrane region" description="Helical" evidence="6">
    <location>
        <begin position="215"/>
        <end position="238"/>
    </location>
</feature>
<evidence type="ECO:0000256" key="3">
    <source>
        <dbReference type="ARBA" id="ARBA00022692"/>
    </source>
</evidence>
<comment type="caution">
    <text evidence="7">The sequence shown here is derived from an EMBL/GenBank/DDBJ whole genome shotgun (WGS) entry which is preliminary data.</text>
</comment>
<evidence type="ECO:0000313" key="7">
    <source>
        <dbReference type="EMBL" id="RGR76767.1"/>
    </source>
</evidence>
<reference evidence="7 8" key="1">
    <citation type="submission" date="2018-08" db="EMBL/GenBank/DDBJ databases">
        <title>A genome reference for cultivated species of the human gut microbiota.</title>
        <authorList>
            <person name="Zou Y."/>
            <person name="Xue W."/>
            <person name="Luo G."/>
        </authorList>
    </citation>
    <scope>NUCLEOTIDE SEQUENCE [LARGE SCALE GENOMIC DNA]</scope>
    <source>
        <strain evidence="7 8">AF24-29</strain>
    </source>
</reference>
<feature type="transmembrane region" description="Helical" evidence="6">
    <location>
        <begin position="144"/>
        <end position="163"/>
    </location>
</feature>
<dbReference type="NCBIfam" id="NF037979">
    <property type="entry name" value="Na_transp"/>
    <property type="match status" value="1"/>
</dbReference>
<feature type="transmembrane region" description="Helical" evidence="6">
    <location>
        <begin position="84"/>
        <end position="109"/>
    </location>
</feature>
<dbReference type="InterPro" id="IPR000175">
    <property type="entry name" value="Na/ntran_symport"/>
</dbReference>
<dbReference type="InterPro" id="IPR037272">
    <property type="entry name" value="SNS_sf"/>
</dbReference>
<dbReference type="PANTHER" id="PTHR42948:SF1">
    <property type="entry name" value="TRANSPORTER"/>
    <property type="match status" value="1"/>
</dbReference>
<comment type="subcellular location">
    <subcellularLocation>
        <location evidence="1">Membrane</location>
        <topology evidence="1">Multi-pass membrane protein</topology>
    </subcellularLocation>
</comment>
<organism evidence="7 8">
    <name type="scientific">Holdemania filiformis</name>
    <dbReference type="NCBI Taxonomy" id="61171"/>
    <lineage>
        <taxon>Bacteria</taxon>
        <taxon>Bacillati</taxon>
        <taxon>Bacillota</taxon>
        <taxon>Erysipelotrichia</taxon>
        <taxon>Erysipelotrichales</taxon>
        <taxon>Erysipelotrichaceae</taxon>
        <taxon>Holdemania</taxon>
    </lineage>
</organism>
<dbReference type="GeneID" id="83013852"/>
<feature type="transmembrane region" description="Helical" evidence="6">
    <location>
        <begin position="433"/>
        <end position="455"/>
    </location>
</feature>
<feature type="transmembrane region" description="Helical" evidence="6">
    <location>
        <begin position="394"/>
        <end position="412"/>
    </location>
</feature>
<keyword evidence="8" id="KW-1185">Reference proteome</keyword>
<feature type="transmembrane region" description="Helical" evidence="6">
    <location>
        <begin position="343"/>
        <end position="360"/>
    </location>
</feature>
<keyword evidence="5 6" id="KW-0472">Membrane</keyword>
<accession>A0A412G617</accession>
<feature type="transmembrane region" description="Helical" evidence="6">
    <location>
        <begin position="303"/>
        <end position="331"/>
    </location>
</feature>
<dbReference type="Pfam" id="PF00209">
    <property type="entry name" value="SNF"/>
    <property type="match status" value="2"/>
</dbReference>
<sequence length="461" mass="49982">MNSKRGQWASNLGFILAAAGSAVGLGNIWKFPGKIAAYGGGAFLLLYVLIVALIGLPVMLAELSIGRATQKNVVGAFHSLNRRWAFCGGLGVVTLFVILSYYCIVGGWVTKYVFVYLTGAHFPATAAPFQDFFVQFISAPVEPLIWGALFFGLCIFVVVRGVSSGIEKFSKFLMPCLFLLLIAIVFRAVTLPGAWEGVKYLFEIRPEAINGDTLVAALGQAFFSLSVGMGIMVTYGSYVPKKENLLRSAVMICILDTLVAVLAALAIVPVVFVTMGAEGLGMGGGFAFMALPEVFAMMPGGGLFGLAFFLLLFLAALTSAISILESCTAFLNEELHWSRLKSTLLLAAPMSLLSIGYSLSQSAERSLNLPWLDWKHGLQWLPMNAVMEKFTDNLMIPLGALLFCVFVGWIWGSQKAAKEISGEAQKPFKLKKYWSFTVRYIAPAVILVILYFTLIQGQGLS</sequence>
<dbReference type="AlphaFoldDB" id="A0A412G617"/>
<evidence type="ECO:0000256" key="6">
    <source>
        <dbReference type="SAM" id="Phobius"/>
    </source>
</evidence>
<feature type="transmembrane region" description="Helical" evidence="6">
    <location>
        <begin position="12"/>
        <end position="29"/>
    </location>
</feature>
<dbReference type="GO" id="GO:0016020">
    <property type="term" value="C:membrane"/>
    <property type="evidence" value="ECO:0007669"/>
    <property type="project" value="UniProtKB-SubCell"/>
</dbReference>
<feature type="transmembrane region" description="Helical" evidence="6">
    <location>
        <begin position="35"/>
        <end position="63"/>
    </location>
</feature>
<keyword evidence="3 6" id="KW-0812">Transmembrane</keyword>
<dbReference type="CDD" id="cd10336">
    <property type="entry name" value="SLC6sbd_Tyt1-Like"/>
    <property type="match status" value="1"/>
</dbReference>
<dbReference type="PROSITE" id="PS50267">
    <property type="entry name" value="NA_NEUROTRAN_SYMP_3"/>
    <property type="match status" value="1"/>
</dbReference>
<evidence type="ECO:0000256" key="4">
    <source>
        <dbReference type="ARBA" id="ARBA00022989"/>
    </source>
</evidence>
<dbReference type="InterPro" id="IPR047218">
    <property type="entry name" value="YocR/YhdH-like"/>
</dbReference>
<evidence type="ECO:0000256" key="2">
    <source>
        <dbReference type="ARBA" id="ARBA00022448"/>
    </source>
</evidence>
<dbReference type="SUPFAM" id="SSF161070">
    <property type="entry name" value="SNF-like"/>
    <property type="match status" value="1"/>
</dbReference>
<dbReference type="PRINTS" id="PR00176">
    <property type="entry name" value="NANEUSMPORT"/>
</dbReference>
<name>A0A412G617_9FIRM</name>
<protein>
    <submittedName>
        <fullName evidence="7">Sodium-dependent transporter</fullName>
    </submittedName>
</protein>
<evidence type="ECO:0000313" key="8">
    <source>
        <dbReference type="Proteomes" id="UP000284178"/>
    </source>
</evidence>